<name>A0A8D8FS50_CULPI</name>
<accession>A0A8D8FS50</accession>
<proteinExistence type="predicted"/>
<organism evidence="1">
    <name type="scientific">Culex pipiens</name>
    <name type="common">House mosquito</name>
    <dbReference type="NCBI Taxonomy" id="7175"/>
    <lineage>
        <taxon>Eukaryota</taxon>
        <taxon>Metazoa</taxon>
        <taxon>Ecdysozoa</taxon>
        <taxon>Arthropoda</taxon>
        <taxon>Hexapoda</taxon>
        <taxon>Insecta</taxon>
        <taxon>Pterygota</taxon>
        <taxon>Neoptera</taxon>
        <taxon>Endopterygota</taxon>
        <taxon>Diptera</taxon>
        <taxon>Nematocera</taxon>
        <taxon>Culicoidea</taxon>
        <taxon>Culicidae</taxon>
        <taxon>Culicinae</taxon>
        <taxon>Culicini</taxon>
        <taxon>Culex</taxon>
        <taxon>Culex</taxon>
    </lineage>
</organism>
<dbReference type="EMBL" id="HBUE01089960">
    <property type="protein sequence ID" value="CAG6481080.1"/>
    <property type="molecule type" value="Transcribed_RNA"/>
</dbReference>
<dbReference type="AlphaFoldDB" id="A0A8D8FS50"/>
<evidence type="ECO:0000313" key="1">
    <source>
        <dbReference type="EMBL" id="CAG6481080.1"/>
    </source>
</evidence>
<protein>
    <submittedName>
        <fullName evidence="1">(northern house mosquito) hypothetical protein</fullName>
    </submittedName>
</protein>
<reference evidence="1" key="1">
    <citation type="submission" date="2021-05" db="EMBL/GenBank/DDBJ databases">
        <authorList>
            <person name="Alioto T."/>
            <person name="Alioto T."/>
            <person name="Gomez Garrido J."/>
        </authorList>
    </citation>
    <scope>NUCLEOTIDE SEQUENCE</scope>
</reference>
<sequence length="181" mass="21290">MIISLFRLYSLKKICPLSLQARFIPSGSLWIMMSSTSTSFGAKHLSKKHDKDSNRRIPYQSRAKSAFIPFVLNSLVFKKHDNLFCDVSTFRYVHITLFIILRIETRPSKLQYHKISLLKNQLEVRSQRFYVYHHYLHNYKQPIMSRCNSAPHNSLSMLSLSATYQYYVLFTSCIFLYGVCQ</sequence>